<feature type="transmembrane region" description="Helical" evidence="1">
    <location>
        <begin position="78"/>
        <end position="100"/>
    </location>
</feature>
<reference evidence="2 3" key="1">
    <citation type="submission" date="2017-02" db="EMBL/GenBank/DDBJ databases">
        <title>Acinetobacter sp. ANC 4945, whole genome shotgun sequencing project.</title>
        <authorList>
            <person name="Radolfova-Krizova L."/>
            <person name="Al Atrouni A."/>
            <person name="Nemec A."/>
        </authorList>
    </citation>
    <scope>NUCLEOTIDE SEQUENCE [LARGE SCALE GENOMIC DNA]</scope>
    <source>
        <strain evidence="2 3">ANC 4945</strain>
    </source>
</reference>
<feature type="transmembrane region" description="Helical" evidence="1">
    <location>
        <begin position="12"/>
        <end position="32"/>
    </location>
</feature>
<feature type="transmembrane region" description="Helical" evidence="1">
    <location>
        <begin position="38"/>
        <end position="58"/>
    </location>
</feature>
<gene>
    <name evidence="2" type="ORF">B1202_07705</name>
</gene>
<organism evidence="2 3">
    <name type="scientific">Acinetobacter amyesii</name>
    <dbReference type="NCBI Taxonomy" id="2942470"/>
    <lineage>
        <taxon>Bacteria</taxon>
        <taxon>Pseudomonadati</taxon>
        <taxon>Pseudomonadota</taxon>
        <taxon>Gammaproteobacteria</taxon>
        <taxon>Moraxellales</taxon>
        <taxon>Moraxellaceae</taxon>
        <taxon>Acinetobacter</taxon>
    </lineage>
</organism>
<keyword evidence="3" id="KW-1185">Reference proteome</keyword>
<dbReference type="RefSeq" id="WP_171262615.1">
    <property type="nucleotide sequence ID" value="NZ_JAMCOZ010000007.1"/>
</dbReference>
<evidence type="ECO:0000256" key="1">
    <source>
        <dbReference type="SAM" id="Phobius"/>
    </source>
</evidence>
<proteinExistence type="predicted"/>
<keyword evidence="1" id="KW-0472">Membrane</keyword>
<evidence type="ECO:0000313" key="2">
    <source>
        <dbReference type="EMBL" id="OOV83518.1"/>
    </source>
</evidence>
<dbReference type="AlphaFoldDB" id="A0A1T1H0X7"/>
<name>A0A1T1H0X7_9GAMM</name>
<comment type="caution">
    <text evidence="2">The sequence shown here is derived from an EMBL/GenBank/DDBJ whole genome shotgun (WGS) entry which is preliminary data.</text>
</comment>
<accession>A0A1T1H0X7</accession>
<protein>
    <submittedName>
        <fullName evidence="2">Uncharacterized protein</fullName>
    </submittedName>
</protein>
<keyword evidence="1" id="KW-0812">Transmembrane</keyword>
<sequence length="221" mass="25714">MMKDFIKKHKTLSWVLGILGTLIIGGLGSGVWEIILKPFFSFMGNGIISFLINTSSSFSNEIYQNISIRGLDRFQAKIYSLFILLVGAISICSFSFTFIITRNKFKELNNLNEESIDQDYTPWFLQNKRNYNIFFIFFFLISFLPFCTYSYSSMKTEFISKKVIYFEYLIKVNGDALSEQELKKIESNFAQITKSKDYDDLINQLENIAMKNNKLINKNPL</sequence>
<evidence type="ECO:0000313" key="3">
    <source>
        <dbReference type="Proteomes" id="UP000191160"/>
    </source>
</evidence>
<dbReference type="EMBL" id="MVKX01000004">
    <property type="protein sequence ID" value="OOV83518.1"/>
    <property type="molecule type" value="Genomic_DNA"/>
</dbReference>
<dbReference type="Proteomes" id="UP000191160">
    <property type="component" value="Unassembled WGS sequence"/>
</dbReference>
<feature type="transmembrane region" description="Helical" evidence="1">
    <location>
        <begin position="131"/>
        <end position="152"/>
    </location>
</feature>
<keyword evidence="1" id="KW-1133">Transmembrane helix</keyword>